<dbReference type="EMBL" id="ADLK01000024">
    <property type="protein sequence ID" value="KMW18319.1"/>
    <property type="molecule type" value="Genomic_DNA"/>
</dbReference>
<sequence>MKKDYKKAPFTKFHMMLYVCTVLGQIACGYALGIAGTAVTQAQDKLGLSTFWVGLLGAGTLIGLAGSLVVGNIADKIGRSKLMLADMALFSVCSVLQLFTSSVGVLMFLRICIGLCIAVDYTVGTTIISEWFPPKDGPVYLSRFIIFWTFGYVASFFAGLIMGNLSMDYHIIFVTSVIPGVIAAIARIVIGVPESPTWLAAIGRSDEADKLIAKKLGDGYCVVAEDNNASNEKVSVIELFSPKYRRNTLVGGVFYACQVFPYFGVGIFLPILIASLNMGDANTSSILYDVFCMAGAFIGTYLCNRISRRRFLCSTFYISAIALGVMIVGHGGSMVVTVVSFCVYALSMSIAVVMENPYPPELFDTRVRGTGVGIVIAFSRIGAAAGTFLLPILVERIGVYGTLGVCLVILLIGGVVCQLFAPETFIKEVHTAEMNENLAAN</sequence>
<feature type="transmembrane region" description="Helical" evidence="6">
    <location>
        <begin position="82"/>
        <end position="99"/>
    </location>
</feature>
<evidence type="ECO:0000259" key="7">
    <source>
        <dbReference type="PROSITE" id="PS50850"/>
    </source>
</evidence>
<dbReference type="PATRIC" id="fig|742734.4.peg.3459"/>
<proteinExistence type="predicted"/>
<evidence type="ECO:0000256" key="5">
    <source>
        <dbReference type="ARBA" id="ARBA00023136"/>
    </source>
</evidence>
<feature type="transmembrane region" description="Helical" evidence="6">
    <location>
        <begin position="105"/>
        <end position="128"/>
    </location>
</feature>
<feature type="transmembrane region" description="Helical" evidence="6">
    <location>
        <begin position="140"/>
        <end position="163"/>
    </location>
</feature>
<evidence type="ECO:0000256" key="6">
    <source>
        <dbReference type="SAM" id="Phobius"/>
    </source>
</evidence>
<reference evidence="8 9" key="1">
    <citation type="submission" date="2011-04" db="EMBL/GenBank/DDBJ databases">
        <title>The Genome Sequence of Clostridium citroniae WAL-19142.</title>
        <authorList>
            <consortium name="The Broad Institute Genome Sequencing Platform"/>
            <person name="Earl A."/>
            <person name="Ward D."/>
            <person name="Feldgarden M."/>
            <person name="Gevers D."/>
            <person name="Warren Y.A."/>
            <person name="Tyrrell K.L."/>
            <person name="Citron D.M."/>
            <person name="Goldstein E.J."/>
            <person name="Daigneault M."/>
            <person name="Allen-Vercoe E."/>
            <person name="Young S.K."/>
            <person name="Zeng Q."/>
            <person name="Gargeya S."/>
            <person name="Fitzgerald M."/>
            <person name="Haas B."/>
            <person name="Abouelleil A."/>
            <person name="Alvarado L."/>
            <person name="Arachchi H.M."/>
            <person name="Berlin A."/>
            <person name="Brown A."/>
            <person name="Chapman S.B."/>
            <person name="Chen Z."/>
            <person name="Dunbar C."/>
            <person name="Freedman E."/>
            <person name="Gearin G."/>
            <person name="Gellesch M."/>
            <person name="Goldberg J."/>
            <person name="Griggs A."/>
            <person name="Gujja S."/>
            <person name="Heilman E.R."/>
            <person name="Heiman D."/>
            <person name="Howarth C."/>
            <person name="Larson L."/>
            <person name="Lui A."/>
            <person name="MacDonald P.J."/>
            <person name="Mehta T."/>
            <person name="Montmayeur A."/>
            <person name="Murphy C."/>
            <person name="Neiman D."/>
            <person name="Pearson M."/>
            <person name="Priest M."/>
            <person name="Roberts A."/>
            <person name="Saif S."/>
            <person name="Shea T."/>
            <person name="Shenoy N."/>
            <person name="Sisk P."/>
            <person name="Stolte C."/>
            <person name="Sykes S."/>
            <person name="White J."/>
            <person name="Yandava C."/>
            <person name="Wortman J."/>
            <person name="Nusbaum C."/>
            <person name="Birren B."/>
        </authorList>
    </citation>
    <scope>NUCLEOTIDE SEQUENCE [LARGE SCALE GENOMIC DNA]</scope>
    <source>
        <strain evidence="8 9">WAL-19142</strain>
    </source>
</reference>
<keyword evidence="4 6" id="KW-1133">Transmembrane helix</keyword>
<keyword evidence="3 6" id="KW-0812">Transmembrane</keyword>
<evidence type="ECO:0000313" key="8">
    <source>
        <dbReference type="EMBL" id="KMW18319.1"/>
    </source>
</evidence>
<protein>
    <recommendedName>
        <fullName evidence="7">Major facilitator superfamily (MFS) profile domain-containing protein</fullName>
    </recommendedName>
</protein>
<dbReference type="InterPro" id="IPR005828">
    <property type="entry name" value="MFS_sugar_transport-like"/>
</dbReference>
<dbReference type="Pfam" id="PF00083">
    <property type="entry name" value="Sugar_tr"/>
    <property type="match status" value="1"/>
</dbReference>
<comment type="caution">
    <text evidence="8">The sequence shown here is derived from an EMBL/GenBank/DDBJ whole genome shotgun (WGS) entry which is preliminary data.</text>
</comment>
<comment type="subcellular location">
    <subcellularLocation>
        <location evidence="1">Cell membrane</location>
        <topology evidence="1">Multi-pass membrane protein</topology>
    </subcellularLocation>
</comment>
<evidence type="ECO:0000313" key="9">
    <source>
        <dbReference type="Proteomes" id="UP000037392"/>
    </source>
</evidence>
<feature type="transmembrane region" description="Helical" evidence="6">
    <location>
        <begin position="374"/>
        <end position="394"/>
    </location>
</feature>
<dbReference type="PANTHER" id="PTHR23511:SF34">
    <property type="entry name" value="SYNAPTIC VESICLE GLYCOPROTEIN 2"/>
    <property type="match status" value="1"/>
</dbReference>
<dbReference type="Gene3D" id="1.20.1250.20">
    <property type="entry name" value="MFS general substrate transporter like domains"/>
    <property type="match status" value="1"/>
</dbReference>
<feature type="domain" description="Major facilitator superfamily (MFS) profile" evidence="7">
    <location>
        <begin position="17"/>
        <end position="425"/>
    </location>
</feature>
<dbReference type="PROSITE" id="PS50850">
    <property type="entry name" value="MFS"/>
    <property type="match status" value="1"/>
</dbReference>
<dbReference type="InterPro" id="IPR036259">
    <property type="entry name" value="MFS_trans_sf"/>
</dbReference>
<evidence type="ECO:0000256" key="4">
    <source>
        <dbReference type="ARBA" id="ARBA00022989"/>
    </source>
</evidence>
<dbReference type="CDD" id="cd17316">
    <property type="entry name" value="MFS_SV2_like"/>
    <property type="match status" value="1"/>
</dbReference>
<evidence type="ECO:0000256" key="1">
    <source>
        <dbReference type="ARBA" id="ARBA00004651"/>
    </source>
</evidence>
<feature type="transmembrane region" description="Helical" evidence="6">
    <location>
        <begin position="400"/>
        <end position="421"/>
    </location>
</feature>
<evidence type="ECO:0000256" key="3">
    <source>
        <dbReference type="ARBA" id="ARBA00022692"/>
    </source>
</evidence>
<gene>
    <name evidence="8" type="ORF">HMPREF9470_03229</name>
</gene>
<feature type="transmembrane region" description="Helical" evidence="6">
    <location>
        <begin position="49"/>
        <end position="70"/>
    </location>
</feature>
<feature type="transmembrane region" description="Helical" evidence="6">
    <location>
        <begin position="253"/>
        <end position="274"/>
    </location>
</feature>
<dbReference type="AlphaFoldDB" id="A0A0J9C1I4"/>
<dbReference type="InterPro" id="IPR020846">
    <property type="entry name" value="MFS_dom"/>
</dbReference>
<organism evidence="8 9">
    <name type="scientific">[Clostridium] citroniae WAL-19142</name>
    <dbReference type="NCBI Taxonomy" id="742734"/>
    <lineage>
        <taxon>Bacteria</taxon>
        <taxon>Bacillati</taxon>
        <taxon>Bacillota</taxon>
        <taxon>Clostridia</taxon>
        <taxon>Lachnospirales</taxon>
        <taxon>Lachnospiraceae</taxon>
        <taxon>Enterocloster</taxon>
    </lineage>
</organism>
<accession>A0A0J9C1I4</accession>
<dbReference type="GO" id="GO:0022857">
    <property type="term" value="F:transmembrane transporter activity"/>
    <property type="evidence" value="ECO:0007669"/>
    <property type="project" value="InterPro"/>
</dbReference>
<dbReference type="GeneID" id="93162238"/>
<keyword evidence="5 6" id="KW-0472">Membrane</keyword>
<dbReference type="PANTHER" id="PTHR23511">
    <property type="entry name" value="SYNAPTIC VESICLE GLYCOPROTEIN 2"/>
    <property type="match status" value="1"/>
</dbReference>
<dbReference type="RefSeq" id="WP_007858913.1">
    <property type="nucleotide sequence ID" value="NZ_KQ235879.1"/>
</dbReference>
<dbReference type="GO" id="GO:0005886">
    <property type="term" value="C:plasma membrane"/>
    <property type="evidence" value="ECO:0007669"/>
    <property type="project" value="UniProtKB-SubCell"/>
</dbReference>
<name>A0A0J9C1I4_9FIRM</name>
<dbReference type="SUPFAM" id="SSF103473">
    <property type="entry name" value="MFS general substrate transporter"/>
    <property type="match status" value="1"/>
</dbReference>
<dbReference type="OrthoDB" id="9787026at2"/>
<keyword evidence="2" id="KW-0813">Transport</keyword>
<dbReference type="Proteomes" id="UP000037392">
    <property type="component" value="Unassembled WGS sequence"/>
</dbReference>
<feature type="transmembrane region" description="Helical" evidence="6">
    <location>
        <begin position="286"/>
        <end position="304"/>
    </location>
</feature>
<feature type="transmembrane region" description="Helical" evidence="6">
    <location>
        <begin position="311"/>
        <end position="328"/>
    </location>
</feature>
<evidence type="ECO:0000256" key="2">
    <source>
        <dbReference type="ARBA" id="ARBA00022448"/>
    </source>
</evidence>
<feature type="transmembrane region" description="Helical" evidence="6">
    <location>
        <begin position="169"/>
        <end position="190"/>
    </location>
</feature>